<organism evidence="2 3">
    <name type="scientific">Phyllosticta citrichinensis</name>
    <dbReference type="NCBI Taxonomy" id="1130410"/>
    <lineage>
        <taxon>Eukaryota</taxon>
        <taxon>Fungi</taxon>
        <taxon>Dikarya</taxon>
        <taxon>Ascomycota</taxon>
        <taxon>Pezizomycotina</taxon>
        <taxon>Dothideomycetes</taxon>
        <taxon>Dothideomycetes incertae sedis</taxon>
        <taxon>Botryosphaeriales</taxon>
        <taxon>Phyllostictaceae</taxon>
        <taxon>Phyllosticta</taxon>
    </lineage>
</organism>
<feature type="compositionally biased region" description="Acidic residues" evidence="1">
    <location>
        <begin position="330"/>
        <end position="342"/>
    </location>
</feature>
<name>A0ABR1XPL4_9PEZI</name>
<reference evidence="2 3" key="1">
    <citation type="journal article" date="2022" name="G3 (Bethesda)">
        <title>Enemy or ally: a genomic approach to elucidate the lifestyle of Phyllosticta citrichinaensis.</title>
        <authorList>
            <person name="Buijs V.A."/>
            <person name="Groenewald J.Z."/>
            <person name="Haridas S."/>
            <person name="LaButti K.M."/>
            <person name="Lipzen A."/>
            <person name="Martin F.M."/>
            <person name="Barry K."/>
            <person name="Grigoriev I.V."/>
            <person name="Crous P.W."/>
            <person name="Seidl M.F."/>
        </authorList>
    </citation>
    <scope>NUCLEOTIDE SEQUENCE [LARGE SCALE GENOMIC DNA]</scope>
    <source>
        <strain evidence="2 3">CBS 129764</strain>
    </source>
</reference>
<dbReference type="Proteomes" id="UP001456524">
    <property type="component" value="Unassembled WGS sequence"/>
</dbReference>
<evidence type="ECO:0000313" key="3">
    <source>
        <dbReference type="Proteomes" id="UP001456524"/>
    </source>
</evidence>
<dbReference type="EMBL" id="JBBWUH010000007">
    <property type="protein sequence ID" value="KAK8162060.1"/>
    <property type="molecule type" value="Genomic_DNA"/>
</dbReference>
<feature type="region of interest" description="Disordered" evidence="1">
    <location>
        <begin position="308"/>
        <end position="363"/>
    </location>
</feature>
<feature type="compositionally biased region" description="Basic and acidic residues" evidence="1">
    <location>
        <begin position="67"/>
        <end position="77"/>
    </location>
</feature>
<comment type="caution">
    <text evidence="2">The sequence shown here is derived from an EMBL/GenBank/DDBJ whole genome shotgun (WGS) entry which is preliminary data.</text>
</comment>
<evidence type="ECO:0000313" key="2">
    <source>
        <dbReference type="EMBL" id="KAK8162060.1"/>
    </source>
</evidence>
<feature type="region of interest" description="Disordered" evidence="1">
    <location>
        <begin position="67"/>
        <end position="88"/>
    </location>
</feature>
<sequence length="363" mass="40736">MPALRHSRSICRLRWPTFGAFPHILFSTYRQVKTGLQPLIPSSTTYESPPEHDMDTSCAQEIAHCEGPSKDDEEHQQQDQTVDNMELDNVEPVKELEPMEGIEGQQEDEDREQTTNDLARFARLTRPRSYYEVLPGALGENHPGICVEESKSCKPRETSTSPECCLWLQSEEVLREIHSMISQVCYREATRHDMPRIVSCLQRVHNLVYRVRTDLGLAYPPGATGALAVTRNERQSAPPPSGQRESPPPSKLRLVWNADDFEAEEDDEEIANRLEAAALHVFLNERDQSSSATSDANDGVETMEGVETMRDDDDMDSGEAAHVRALLGEMDTDDEVDDEDDGDPLRHTDRIAPAYLASTGNTT</sequence>
<gene>
    <name evidence="2" type="ORF">IWX90DRAFT_417049</name>
</gene>
<accession>A0ABR1XPL4</accession>
<keyword evidence="3" id="KW-1185">Reference proteome</keyword>
<proteinExistence type="predicted"/>
<feature type="compositionally biased region" description="Pro residues" evidence="1">
    <location>
        <begin position="237"/>
        <end position="250"/>
    </location>
</feature>
<feature type="region of interest" description="Disordered" evidence="1">
    <location>
        <begin position="232"/>
        <end position="251"/>
    </location>
</feature>
<evidence type="ECO:0000256" key="1">
    <source>
        <dbReference type="SAM" id="MobiDB-lite"/>
    </source>
</evidence>
<protein>
    <submittedName>
        <fullName evidence="2">Uncharacterized protein</fullName>
    </submittedName>
</protein>